<dbReference type="RefSeq" id="XP_002295086.1">
    <property type="nucleotide sequence ID" value="XM_002295050.1"/>
</dbReference>
<keyword evidence="2" id="KW-1133">Transmembrane helix</keyword>
<feature type="compositionally biased region" description="Acidic residues" evidence="1">
    <location>
        <begin position="146"/>
        <end position="164"/>
    </location>
</feature>
<evidence type="ECO:0000313" key="4">
    <source>
        <dbReference type="EMBL" id="EED87866.1"/>
    </source>
</evidence>
<evidence type="ECO:0000256" key="2">
    <source>
        <dbReference type="SAM" id="Phobius"/>
    </source>
</evidence>
<feature type="compositionally biased region" description="Low complexity" evidence="1">
    <location>
        <begin position="273"/>
        <end position="287"/>
    </location>
</feature>
<name>B8CFW0_THAPS</name>
<feature type="compositionally biased region" description="Polar residues" evidence="1">
    <location>
        <begin position="597"/>
        <end position="611"/>
    </location>
</feature>
<keyword evidence="2" id="KW-0812">Transmembrane</keyword>
<dbReference type="HOGENOM" id="CLU_325054_0_0_1"/>
<gene>
    <name evidence="4" type="ORF">THAPSDRAFT_25776</name>
</gene>
<dbReference type="InterPro" id="IPR036034">
    <property type="entry name" value="PDZ_sf"/>
</dbReference>
<dbReference type="PaxDb" id="35128-Thaps25776"/>
<dbReference type="SUPFAM" id="SSF50156">
    <property type="entry name" value="PDZ domain-like"/>
    <property type="match status" value="1"/>
</dbReference>
<dbReference type="OMA" id="IDINMEM"/>
<feature type="domain" description="PDZ" evidence="3">
    <location>
        <begin position="299"/>
        <end position="369"/>
    </location>
</feature>
<dbReference type="EMBL" id="CM000653">
    <property type="protein sequence ID" value="EED87866.1"/>
    <property type="molecule type" value="Genomic_DNA"/>
</dbReference>
<evidence type="ECO:0000313" key="5">
    <source>
        <dbReference type="Proteomes" id="UP000001449"/>
    </source>
</evidence>
<proteinExistence type="predicted"/>
<reference evidence="4 5" key="1">
    <citation type="journal article" date="2004" name="Science">
        <title>The genome of the diatom Thalassiosira pseudonana: ecology, evolution, and metabolism.</title>
        <authorList>
            <person name="Armbrust E.V."/>
            <person name="Berges J.A."/>
            <person name="Bowler C."/>
            <person name="Green B.R."/>
            <person name="Martinez D."/>
            <person name="Putnam N.H."/>
            <person name="Zhou S."/>
            <person name="Allen A.E."/>
            <person name="Apt K.E."/>
            <person name="Bechner M."/>
            <person name="Brzezinski M.A."/>
            <person name="Chaal B.K."/>
            <person name="Chiovitti A."/>
            <person name="Davis A.K."/>
            <person name="Demarest M.S."/>
            <person name="Detter J.C."/>
            <person name="Glavina T."/>
            <person name="Goodstein D."/>
            <person name="Hadi M.Z."/>
            <person name="Hellsten U."/>
            <person name="Hildebrand M."/>
            <person name="Jenkins B.D."/>
            <person name="Jurka J."/>
            <person name="Kapitonov V.V."/>
            <person name="Kroger N."/>
            <person name="Lau W.W."/>
            <person name="Lane T.W."/>
            <person name="Larimer F.W."/>
            <person name="Lippmeier J.C."/>
            <person name="Lucas S."/>
            <person name="Medina M."/>
            <person name="Montsant A."/>
            <person name="Obornik M."/>
            <person name="Parker M.S."/>
            <person name="Palenik B."/>
            <person name="Pazour G.J."/>
            <person name="Richardson P.M."/>
            <person name="Rynearson T.A."/>
            <person name="Saito M.A."/>
            <person name="Schwartz D.C."/>
            <person name="Thamatrakoln K."/>
            <person name="Valentin K."/>
            <person name="Vardi A."/>
            <person name="Wilkerson F.P."/>
            <person name="Rokhsar D.S."/>
        </authorList>
    </citation>
    <scope>NUCLEOTIDE SEQUENCE [LARGE SCALE GENOMIC DNA]</scope>
    <source>
        <strain evidence="4 5">CCMP1335</strain>
    </source>
</reference>
<feature type="region of interest" description="Disordered" evidence="1">
    <location>
        <begin position="669"/>
        <end position="710"/>
    </location>
</feature>
<evidence type="ECO:0000259" key="3">
    <source>
        <dbReference type="PROSITE" id="PS50106"/>
    </source>
</evidence>
<dbReference type="eggNOG" id="ENOG502TAA3">
    <property type="taxonomic scope" value="Eukaryota"/>
</dbReference>
<dbReference type="KEGG" id="tps:THAPSDRAFT_25776"/>
<dbReference type="GeneID" id="7449414"/>
<feature type="transmembrane region" description="Helical" evidence="2">
    <location>
        <begin position="863"/>
        <end position="884"/>
    </location>
</feature>
<reference evidence="4 5" key="2">
    <citation type="journal article" date="2008" name="Nature">
        <title>The Phaeodactylum genome reveals the evolutionary history of diatom genomes.</title>
        <authorList>
            <person name="Bowler C."/>
            <person name="Allen A.E."/>
            <person name="Badger J.H."/>
            <person name="Grimwood J."/>
            <person name="Jabbari K."/>
            <person name="Kuo A."/>
            <person name="Maheswari U."/>
            <person name="Martens C."/>
            <person name="Maumus F."/>
            <person name="Otillar R.P."/>
            <person name="Rayko E."/>
            <person name="Salamov A."/>
            <person name="Vandepoele K."/>
            <person name="Beszteri B."/>
            <person name="Gruber A."/>
            <person name="Heijde M."/>
            <person name="Katinka M."/>
            <person name="Mock T."/>
            <person name="Valentin K."/>
            <person name="Verret F."/>
            <person name="Berges J.A."/>
            <person name="Brownlee C."/>
            <person name="Cadoret J.P."/>
            <person name="Chiovitti A."/>
            <person name="Choi C.J."/>
            <person name="Coesel S."/>
            <person name="De Martino A."/>
            <person name="Detter J.C."/>
            <person name="Durkin C."/>
            <person name="Falciatore A."/>
            <person name="Fournet J."/>
            <person name="Haruta M."/>
            <person name="Huysman M.J."/>
            <person name="Jenkins B.D."/>
            <person name="Jiroutova K."/>
            <person name="Jorgensen R.E."/>
            <person name="Joubert Y."/>
            <person name="Kaplan A."/>
            <person name="Kroger N."/>
            <person name="Kroth P.G."/>
            <person name="La Roche J."/>
            <person name="Lindquist E."/>
            <person name="Lommer M."/>
            <person name="Martin-Jezequel V."/>
            <person name="Lopez P.J."/>
            <person name="Lucas S."/>
            <person name="Mangogna M."/>
            <person name="McGinnis K."/>
            <person name="Medlin L.K."/>
            <person name="Montsant A."/>
            <person name="Oudot-Le Secq M.P."/>
            <person name="Napoli C."/>
            <person name="Obornik M."/>
            <person name="Parker M.S."/>
            <person name="Petit J.L."/>
            <person name="Porcel B.M."/>
            <person name="Poulsen N."/>
            <person name="Robison M."/>
            <person name="Rychlewski L."/>
            <person name="Rynearson T.A."/>
            <person name="Schmutz J."/>
            <person name="Shapiro H."/>
            <person name="Siaut M."/>
            <person name="Stanley M."/>
            <person name="Sussman M.R."/>
            <person name="Taylor A.R."/>
            <person name="Vardi A."/>
            <person name="von Dassow P."/>
            <person name="Vyverman W."/>
            <person name="Willis A."/>
            <person name="Wyrwicz L.S."/>
            <person name="Rokhsar D.S."/>
            <person name="Weissenbach J."/>
            <person name="Armbrust E.V."/>
            <person name="Green B.R."/>
            <person name="Van de Peer Y."/>
            <person name="Grigoriev I.V."/>
        </authorList>
    </citation>
    <scope>NUCLEOTIDE SEQUENCE [LARGE SCALE GENOMIC DNA]</scope>
    <source>
        <strain evidence="4 5">CCMP1335</strain>
    </source>
</reference>
<feature type="region of interest" description="Disordered" evidence="1">
    <location>
        <begin position="211"/>
        <end position="230"/>
    </location>
</feature>
<dbReference type="AlphaFoldDB" id="B8CFW0"/>
<dbReference type="InterPro" id="IPR001478">
    <property type="entry name" value="PDZ"/>
</dbReference>
<evidence type="ECO:0000256" key="1">
    <source>
        <dbReference type="SAM" id="MobiDB-lite"/>
    </source>
</evidence>
<dbReference type="Proteomes" id="UP000001449">
    <property type="component" value="Chromosome 22"/>
</dbReference>
<feature type="compositionally biased region" description="Basic and acidic residues" evidence="1">
    <location>
        <begin position="677"/>
        <end position="687"/>
    </location>
</feature>
<sequence>MTVTIDAPVEEESSSERIIGVGIDGASSSADDDDDDDDNDASNGSNKGILATSSQSNAHNINNYVKDQKECTTVVITVGRMMNTAKTTTAESSSCCCSMGANARRGPAGDDNKNNIMTGTPSTFVESKHSTLLDPNTKHVCNSVSESDDDDVVDEDEDNNDDDNNSTLSQQSFDISIQEVHVCERELQRCTMLRQMDDGVVIEGLAVETTTAADDDDGNQQQQQMKTHNEMNPGIVYDDVITPASKARRGNAANIKNKVLERKQSIGSRDNSKSSTNSKSCSLTKSSKVNSEESIQPILLQIVTSASNSSPYTTTRLSLGIDISYSLPVITYIQPSSPLVGYVETGDVIVYVDGRSSADFSYADLMKMLNGGDVDGVNGAAYSCGVKAKSSGGGVNNVEEKGGTIVRRLVILPGKNSRRRRRRLYSSITALDNSSEAVEDGGAGSVNDKKVKEVERLNDGGDGKGATSSLEGVPVVVATSSETRPASDSSSTVASILVGVDVLVRSDGAQHNTINNNNNSSSLEIIPKKSGLMIDTKNHSIHPAIPSPPAISVYSINTTTVNPSLTINTNPAIVTPAATTIKQQISTNEKDAKQEVTPRTASPSTTANTKTSFDDALEGLPAPPSLSSSVSDGTTTQKKIGGDLTKQQVGDDQEEVIGSCKEENDAIAVEESSEQTQQREKVGETQKDPSAVQLDKPTPPFLNTVEQKEDGKPEEVILASVEQVQTPPPQQHYDLDEAEDFRKQRRNRPAPDIEVISVQNCTGGGANYDGEDISTIYGGTWNATLQSATMHRMEDNLGFMEEGRATALYDYNTASQLKLLGLNDSVSRSREAQARKQYYDKQDADVKEQLLKQLRKRHRMIEGFFVTLICVSICALVVILATVLRKGG</sequence>
<accession>B8CFW0</accession>
<feature type="compositionally biased region" description="Acidic residues" evidence="1">
    <location>
        <begin position="30"/>
        <end position="40"/>
    </location>
</feature>
<feature type="region of interest" description="Disordered" evidence="1">
    <location>
        <begin position="586"/>
        <end position="654"/>
    </location>
</feature>
<organism evidence="4 5">
    <name type="scientific">Thalassiosira pseudonana</name>
    <name type="common">Marine diatom</name>
    <name type="synonym">Cyclotella nana</name>
    <dbReference type="NCBI Taxonomy" id="35128"/>
    <lineage>
        <taxon>Eukaryota</taxon>
        <taxon>Sar</taxon>
        <taxon>Stramenopiles</taxon>
        <taxon>Ochrophyta</taxon>
        <taxon>Bacillariophyta</taxon>
        <taxon>Coscinodiscophyceae</taxon>
        <taxon>Thalassiosirophycidae</taxon>
        <taxon>Thalassiosirales</taxon>
        <taxon>Thalassiosiraceae</taxon>
        <taxon>Thalassiosira</taxon>
    </lineage>
</organism>
<keyword evidence="2" id="KW-0472">Membrane</keyword>
<feature type="region of interest" description="Disordered" evidence="1">
    <location>
        <begin position="1"/>
        <end position="51"/>
    </location>
</feature>
<feature type="region of interest" description="Disordered" evidence="1">
    <location>
        <begin position="135"/>
        <end position="172"/>
    </location>
</feature>
<feature type="region of interest" description="Disordered" evidence="1">
    <location>
        <begin position="247"/>
        <end position="287"/>
    </location>
</feature>
<dbReference type="PROSITE" id="PS50106">
    <property type="entry name" value="PDZ"/>
    <property type="match status" value="1"/>
</dbReference>
<dbReference type="InParanoid" id="B8CFW0"/>
<protein>
    <recommendedName>
        <fullName evidence="3">PDZ domain-containing protein</fullName>
    </recommendedName>
</protein>
<keyword evidence="5" id="KW-1185">Reference proteome</keyword>